<dbReference type="EMBL" id="CP043046">
    <property type="protein sequence ID" value="QEI07559.1"/>
    <property type="molecule type" value="Genomic_DNA"/>
</dbReference>
<accession>A0A5C0AYR2</accession>
<dbReference type="KEGG" id="pacr:FXN63_18235"/>
<name>A0A5C0AYR2_9BURK</name>
<reference evidence="1 2" key="1">
    <citation type="submission" date="2019-08" db="EMBL/GenBank/DDBJ databases">
        <title>Amphibian skin-associated Pigmentiphaga: genome sequence and occurrence across geography and hosts.</title>
        <authorList>
            <person name="Bletz M.C."/>
            <person name="Bunk B."/>
            <person name="Sproeer C."/>
            <person name="Biwer P."/>
            <person name="Reiter S."/>
            <person name="Rabemananjara F.C.E."/>
            <person name="Schulz S."/>
            <person name="Overmann J."/>
            <person name="Vences M."/>
        </authorList>
    </citation>
    <scope>NUCLEOTIDE SEQUENCE [LARGE SCALE GENOMIC DNA]</scope>
    <source>
        <strain evidence="1 2">Mada1488</strain>
    </source>
</reference>
<keyword evidence="2" id="KW-1185">Reference proteome</keyword>
<dbReference type="AlphaFoldDB" id="A0A5C0AYR2"/>
<protein>
    <submittedName>
        <fullName evidence="1">Uncharacterized protein</fullName>
    </submittedName>
</protein>
<proteinExistence type="predicted"/>
<evidence type="ECO:0000313" key="2">
    <source>
        <dbReference type="Proteomes" id="UP000325161"/>
    </source>
</evidence>
<dbReference type="RefSeq" id="WP_148816606.1">
    <property type="nucleotide sequence ID" value="NZ_CP043046.1"/>
</dbReference>
<gene>
    <name evidence="1" type="ORF">FXN63_18235</name>
</gene>
<evidence type="ECO:0000313" key="1">
    <source>
        <dbReference type="EMBL" id="QEI07559.1"/>
    </source>
</evidence>
<organism evidence="1 2">
    <name type="scientific">Pigmentiphaga aceris</name>
    <dbReference type="NCBI Taxonomy" id="1940612"/>
    <lineage>
        <taxon>Bacteria</taxon>
        <taxon>Pseudomonadati</taxon>
        <taxon>Pseudomonadota</taxon>
        <taxon>Betaproteobacteria</taxon>
        <taxon>Burkholderiales</taxon>
        <taxon>Alcaligenaceae</taxon>
        <taxon>Pigmentiphaga</taxon>
    </lineage>
</organism>
<sequence length="231" mass="26836">MASNMTKQPDIPKRLAARIRGAQERVQQQRVAIVAGERNYAQSSKRLAEFNASPEDFASRHYGRNAADSYPVQTTIARERERVAHHEKRRPERIRALAMLESELMRIEQEVLVEVTGLRPSSGRVPWPGRLPAFKEFRAAFQEEMRQADERWRIERAEDDAEFERLIAAEEAANEERHRLEEAQLRREIAAMSSVEYANYRAWADFLINGLRSGQFTMENVLESLRSRARL</sequence>
<dbReference type="Proteomes" id="UP000325161">
    <property type="component" value="Chromosome"/>
</dbReference>
<dbReference type="OrthoDB" id="9255677at2"/>